<keyword evidence="9" id="KW-0472">Membrane</keyword>
<dbReference type="GO" id="GO:0031992">
    <property type="term" value="F:energy transducer activity"/>
    <property type="evidence" value="ECO:0007669"/>
    <property type="project" value="TreeGrafter"/>
</dbReference>
<evidence type="ECO:0000256" key="10">
    <source>
        <dbReference type="SAM" id="MobiDB-lite"/>
    </source>
</evidence>
<dbReference type="PANTHER" id="PTHR33446:SF2">
    <property type="entry name" value="PROTEIN TONB"/>
    <property type="match status" value="1"/>
</dbReference>
<dbReference type="Pfam" id="PF13103">
    <property type="entry name" value="TonB_2"/>
    <property type="match status" value="1"/>
</dbReference>
<dbReference type="RefSeq" id="WP_060911615.1">
    <property type="nucleotide sequence ID" value="NZ_JAFCKD010000036.1"/>
</dbReference>
<keyword evidence="6" id="KW-0812">Transmembrane</keyword>
<dbReference type="EMBL" id="AP014685">
    <property type="protein sequence ID" value="BAR61187.1"/>
    <property type="molecule type" value="Genomic_DNA"/>
</dbReference>
<keyword evidence="3" id="KW-0813">Transport</keyword>
<keyword evidence="5" id="KW-0997">Cell inner membrane</keyword>
<feature type="compositionally biased region" description="Basic and acidic residues" evidence="10">
    <location>
        <begin position="79"/>
        <end position="124"/>
    </location>
</feature>
<comment type="similarity">
    <text evidence="2">Belongs to the TonB family.</text>
</comment>
<accession>A0A0E4FXC7</accession>
<evidence type="ECO:0000256" key="1">
    <source>
        <dbReference type="ARBA" id="ARBA00004383"/>
    </source>
</evidence>
<keyword evidence="8" id="KW-1133">Transmembrane helix</keyword>
<evidence type="ECO:0000256" key="3">
    <source>
        <dbReference type="ARBA" id="ARBA00022448"/>
    </source>
</evidence>
<comment type="subcellular location">
    <subcellularLocation>
        <location evidence="1">Cell inner membrane</location>
        <topology evidence="1">Single-pass membrane protein</topology>
        <orientation evidence="1">Periplasmic side</orientation>
    </subcellularLocation>
</comment>
<dbReference type="Gene3D" id="3.30.1150.10">
    <property type="match status" value="1"/>
</dbReference>
<dbReference type="FunFam" id="3.30.1150.10:FF:000019">
    <property type="entry name" value="Energy transducer TonB"/>
    <property type="match status" value="1"/>
</dbReference>
<evidence type="ECO:0000256" key="7">
    <source>
        <dbReference type="ARBA" id="ARBA00022927"/>
    </source>
</evidence>
<dbReference type="InterPro" id="IPR051045">
    <property type="entry name" value="TonB-dependent_transducer"/>
</dbReference>
<evidence type="ECO:0000256" key="4">
    <source>
        <dbReference type="ARBA" id="ARBA00022475"/>
    </source>
</evidence>
<gene>
    <name evidence="12" type="ORF">NK6_8037</name>
</gene>
<dbReference type="NCBIfam" id="TIGR01352">
    <property type="entry name" value="tonB_Cterm"/>
    <property type="match status" value="1"/>
</dbReference>
<dbReference type="GO" id="GO:0098797">
    <property type="term" value="C:plasma membrane protein complex"/>
    <property type="evidence" value="ECO:0007669"/>
    <property type="project" value="TreeGrafter"/>
</dbReference>
<dbReference type="InterPro" id="IPR006260">
    <property type="entry name" value="TonB/TolA_C"/>
</dbReference>
<evidence type="ECO:0000256" key="5">
    <source>
        <dbReference type="ARBA" id="ARBA00022519"/>
    </source>
</evidence>
<keyword evidence="7" id="KW-0653">Protein transport</keyword>
<reference evidence="12 13" key="1">
    <citation type="submission" date="2014-11" db="EMBL/GenBank/DDBJ databases">
        <title>Symbiosis island explosion on the genome of extra-slow-growing strains of soybean bradyrhizobia with massive insertion sequences.</title>
        <authorList>
            <person name="Iida T."/>
            <person name="Minamisawa K."/>
        </authorList>
    </citation>
    <scope>NUCLEOTIDE SEQUENCE [LARGE SCALE GENOMIC DNA]</scope>
    <source>
        <strain evidence="12 13">NK6</strain>
    </source>
</reference>
<dbReference type="GO" id="GO:0055085">
    <property type="term" value="P:transmembrane transport"/>
    <property type="evidence" value="ECO:0007669"/>
    <property type="project" value="InterPro"/>
</dbReference>
<sequence>MSDVELEPGPARRLWILAAVAALALHLGGAALALANLRADDGDEGLGAAGAEFAVEMTSPPVQESDRAPGPTDSEEQEERPALPEQKAEVKETDLPQDRPQQAEDPDRLVTENKPKKEQDDDPKVAAVETPAMEASQKSVAMERQTFEDATREAEKAMAPVLGIGKDILKLTADWNRKISAHLSAHKVNPEGKEPNNQTVKVSFALNRRGNVISVDVVESSGDAAYDAAAISMVHKSDPFPTPPAALTEDRIERTVPIIFKPPDEKKKKKTAQRQ</sequence>
<keyword evidence="4" id="KW-1003">Cell membrane</keyword>
<dbReference type="Proteomes" id="UP000063308">
    <property type="component" value="Chromosome"/>
</dbReference>
<dbReference type="AlphaFoldDB" id="A0A0E4FXC7"/>
<evidence type="ECO:0000256" key="6">
    <source>
        <dbReference type="ARBA" id="ARBA00022692"/>
    </source>
</evidence>
<protein>
    <recommendedName>
        <fullName evidence="11">TonB C-terminal domain-containing protein</fullName>
    </recommendedName>
</protein>
<organism evidence="12 13">
    <name type="scientific">Bradyrhizobium diazoefficiens</name>
    <dbReference type="NCBI Taxonomy" id="1355477"/>
    <lineage>
        <taxon>Bacteria</taxon>
        <taxon>Pseudomonadati</taxon>
        <taxon>Pseudomonadota</taxon>
        <taxon>Alphaproteobacteria</taxon>
        <taxon>Hyphomicrobiales</taxon>
        <taxon>Nitrobacteraceae</taxon>
        <taxon>Bradyrhizobium</taxon>
    </lineage>
</organism>
<feature type="domain" description="TonB C-terminal" evidence="11">
    <location>
        <begin position="172"/>
        <end position="269"/>
    </location>
</feature>
<feature type="region of interest" description="Disordered" evidence="10">
    <location>
        <begin position="45"/>
        <end position="152"/>
    </location>
</feature>
<evidence type="ECO:0000313" key="13">
    <source>
        <dbReference type="Proteomes" id="UP000063308"/>
    </source>
</evidence>
<dbReference type="GO" id="GO:0015031">
    <property type="term" value="P:protein transport"/>
    <property type="evidence" value="ECO:0007669"/>
    <property type="project" value="UniProtKB-KW"/>
</dbReference>
<dbReference type="PROSITE" id="PS52015">
    <property type="entry name" value="TONB_CTD"/>
    <property type="match status" value="1"/>
</dbReference>
<evidence type="ECO:0000256" key="2">
    <source>
        <dbReference type="ARBA" id="ARBA00006555"/>
    </source>
</evidence>
<evidence type="ECO:0000256" key="9">
    <source>
        <dbReference type="ARBA" id="ARBA00023136"/>
    </source>
</evidence>
<name>A0A0E4FXC7_9BRAD</name>
<dbReference type="InterPro" id="IPR037682">
    <property type="entry name" value="TonB_C"/>
</dbReference>
<evidence type="ECO:0000259" key="11">
    <source>
        <dbReference type="PROSITE" id="PS52015"/>
    </source>
</evidence>
<dbReference type="SUPFAM" id="SSF74653">
    <property type="entry name" value="TolA/TonB C-terminal domain"/>
    <property type="match status" value="1"/>
</dbReference>
<dbReference type="PANTHER" id="PTHR33446">
    <property type="entry name" value="PROTEIN TONB-RELATED"/>
    <property type="match status" value="1"/>
</dbReference>
<proteinExistence type="inferred from homology"/>
<evidence type="ECO:0000256" key="8">
    <source>
        <dbReference type="ARBA" id="ARBA00022989"/>
    </source>
</evidence>
<feature type="region of interest" description="Disordered" evidence="10">
    <location>
        <begin position="235"/>
        <end position="275"/>
    </location>
</feature>
<evidence type="ECO:0000313" key="12">
    <source>
        <dbReference type="EMBL" id="BAR61187.1"/>
    </source>
</evidence>